<feature type="signal peptide" evidence="2">
    <location>
        <begin position="1"/>
        <end position="27"/>
    </location>
</feature>
<dbReference type="EMBL" id="MRCC01000025">
    <property type="protein sequence ID" value="OKH21635.1"/>
    <property type="molecule type" value="Genomic_DNA"/>
</dbReference>
<keyword evidence="4" id="KW-1185">Reference proteome</keyword>
<accession>A0A1U7HDL6</accession>
<comment type="caution">
    <text evidence="3">The sequence shown here is derived from an EMBL/GenBank/DDBJ whole genome shotgun (WGS) entry which is preliminary data.</text>
</comment>
<gene>
    <name evidence="3" type="ORF">NIES1031_21395</name>
</gene>
<keyword evidence="2" id="KW-0732">Signal</keyword>
<feature type="region of interest" description="Disordered" evidence="1">
    <location>
        <begin position="54"/>
        <end position="119"/>
    </location>
</feature>
<dbReference type="AlphaFoldDB" id="A0A1U7HDL6"/>
<sequence length="119" mass="12210">MSRFTHTLILRWGAGALFALALAPLLAETAAATVRTSTPELGLANSEVLYAQQKGAKGVKGQPTIPPKGVEPPPPKGVEPPPPKGVEPPPPKGVEPPPPKGVEPPPPKGVEPPPLPPTL</sequence>
<organism evidence="3 4">
    <name type="scientific">Chroogloeocystis siderophila 5.2 s.c.1</name>
    <dbReference type="NCBI Taxonomy" id="247279"/>
    <lineage>
        <taxon>Bacteria</taxon>
        <taxon>Bacillati</taxon>
        <taxon>Cyanobacteriota</taxon>
        <taxon>Cyanophyceae</taxon>
        <taxon>Oscillatoriophycideae</taxon>
        <taxon>Chroococcales</taxon>
        <taxon>Chroococcaceae</taxon>
        <taxon>Chroogloeocystis</taxon>
    </lineage>
</organism>
<evidence type="ECO:0000313" key="3">
    <source>
        <dbReference type="EMBL" id="OKH21635.1"/>
    </source>
</evidence>
<dbReference type="Proteomes" id="UP000185984">
    <property type="component" value="Unassembled WGS sequence"/>
</dbReference>
<feature type="compositionally biased region" description="Pro residues" evidence="1">
    <location>
        <begin position="64"/>
        <end position="119"/>
    </location>
</feature>
<evidence type="ECO:0000256" key="2">
    <source>
        <dbReference type="SAM" id="SignalP"/>
    </source>
</evidence>
<dbReference type="RefSeq" id="WP_073551472.1">
    <property type="nucleotide sequence ID" value="NZ_CAWMVK010000018.1"/>
</dbReference>
<evidence type="ECO:0000313" key="4">
    <source>
        <dbReference type="Proteomes" id="UP000185984"/>
    </source>
</evidence>
<reference evidence="3 4" key="1">
    <citation type="submission" date="2016-11" db="EMBL/GenBank/DDBJ databases">
        <title>Draft Genome Sequences of Nine Cyanobacterial Strains from Diverse Habitats.</title>
        <authorList>
            <person name="Zhu T."/>
            <person name="Hou S."/>
            <person name="Lu X."/>
            <person name="Hess W.R."/>
        </authorList>
    </citation>
    <scope>NUCLEOTIDE SEQUENCE [LARGE SCALE GENOMIC DNA]</scope>
    <source>
        <strain evidence="3 4">5.2 s.c.1</strain>
    </source>
</reference>
<feature type="chain" id="PRO_5012323890" evidence="2">
    <location>
        <begin position="28"/>
        <end position="119"/>
    </location>
</feature>
<name>A0A1U7HDL6_9CHRO</name>
<protein>
    <submittedName>
        <fullName evidence="3">Uncharacterized protein</fullName>
    </submittedName>
</protein>
<evidence type="ECO:0000256" key="1">
    <source>
        <dbReference type="SAM" id="MobiDB-lite"/>
    </source>
</evidence>
<proteinExistence type="predicted"/>